<dbReference type="EMBL" id="JAMZMK010011269">
    <property type="protein sequence ID" value="KAI7728124.1"/>
    <property type="molecule type" value="Genomic_DNA"/>
</dbReference>
<evidence type="ECO:0000256" key="3">
    <source>
        <dbReference type="ARBA" id="ARBA00023125"/>
    </source>
</evidence>
<feature type="region of interest" description="Disordered" evidence="7">
    <location>
        <begin position="16"/>
        <end position="92"/>
    </location>
</feature>
<evidence type="ECO:0000313" key="9">
    <source>
        <dbReference type="EMBL" id="KAI7728124.1"/>
    </source>
</evidence>
<dbReference type="PROSITE" id="PS50888">
    <property type="entry name" value="BHLH"/>
    <property type="match status" value="1"/>
</dbReference>
<name>A0AAD5G446_AMBAR</name>
<gene>
    <name evidence="9" type="ORF">M8C21_028626</name>
</gene>
<dbReference type="GO" id="GO:0090575">
    <property type="term" value="C:RNA polymerase II transcription regulator complex"/>
    <property type="evidence" value="ECO:0007669"/>
    <property type="project" value="TreeGrafter"/>
</dbReference>
<dbReference type="InterPro" id="IPR036638">
    <property type="entry name" value="HLH_DNA-bd_sf"/>
</dbReference>
<comment type="subcellular location">
    <subcellularLocation>
        <location evidence="1">Nucleus</location>
    </subcellularLocation>
</comment>
<dbReference type="GO" id="GO:0046983">
    <property type="term" value="F:protein dimerization activity"/>
    <property type="evidence" value="ECO:0007669"/>
    <property type="project" value="InterPro"/>
</dbReference>
<proteinExistence type="predicted"/>
<dbReference type="Gene3D" id="4.10.280.10">
    <property type="entry name" value="Helix-loop-helix DNA-binding domain"/>
    <property type="match status" value="1"/>
</dbReference>
<feature type="domain" description="BHLH" evidence="8">
    <location>
        <begin position="77"/>
        <end position="129"/>
    </location>
</feature>
<feature type="compositionally biased region" description="Basic and acidic residues" evidence="7">
    <location>
        <begin position="67"/>
        <end position="92"/>
    </location>
</feature>
<feature type="compositionally biased region" description="Low complexity" evidence="7">
    <location>
        <begin position="29"/>
        <end position="40"/>
    </location>
</feature>
<accession>A0AAD5G446</accession>
<reference evidence="9" key="1">
    <citation type="submission" date="2022-06" db="EMBL/GenBank/DDBJ databases">
        <title>Uncovering the hologenomic basis of an extraordinary plant invasion.</title>
        <authorList>
            <person name="Bieker V.C."/>
            <person name="Martin M.D."/>
            <person name="Gilbert T."/>
            <person name="Hodgins K."/>
            <person name="Battlay P."/>
            <person name="Petersen B."/>
            <person name="Wilson J."/>
        </authorList>
    </citation>
    <scope>NUCLEOTIDE SEQUENCE</scope>
    <source>
        <strain evidence="9">AA19_3_7</strain>
        <tissue evidence="9">Leaf</tissue>
    </source>
</reference>
<dbReference type="Pfam" id="PF00010">
    <property type="entry name" value="HLH"/>
    <property type="match status" value="1"/>
</dbReference>
<dbReference type="GO" id="GO:0000977">
    <property type="term" value="F:RNA polymerase II transcription regulatory region sequence-specific DNA binding"/>
    <property type="evidence" value="ECO:0007669"/>
    <property type="project" value="TreeGrafter"/>
</dbReference>
<dbReference type="Proteomes" id="UP001206925">
    <property type="component" value="Unassembled WGS sequence"/>
</dbReference>
<dbReference type="PANTHER" id="PTHR13935">
    <property type="entry name" value="ACHAETE-SCUTE TRANSCRIPTION FACTOR-RELATED"/>
    <property type="match status" value="1"/>
</dbReference>
<evidence type="ECO:0000256" key="5">
    <source>
        <dbReference type="ARBA" id="ARBA00023242"/>
    </source>
</evidence>
<keyword evidence="6" id="KW-0175">Coiled coil</keyword>
<keyword evidence="10" id="KW-1185">Reference proteome</keyword>
<evidence type="ECO:0000313" key="10">
    <source>
        <dbReference type="Proteomes" id="UP001206925"/>
    </source>
</evidence>
<comment type="caution">
    <text evidence="9">The sequence shown here is derived from an EMBL/GenBank/DDBJ whole genome shotgun (WGS) entry which is preliminary data.</text>
</comment>
<keyword evidence="5" id="KW-0539">Nucleus</keyword>
<dbReference type="GO" id="GO:0000981">
    <property type="term" value="F:DNA-binding transcription factor activity, RNA polymerase II-specific"/>
    <property type="evidence" value="ECO:0007669"/>
    <property type="project" value="TreeGrafter"/>
</dbReference>
<dbReference type="SMART" id="SM00353">
    <property type="entry name" value="HLH"/>
    <property type="match status" value="1"/>
</dbReference>
<evidence type="ECO:0000256" key="1">
    <source>
        <dbReference type="ARBA" id="ARBA00004123"/>
    </source>
</evidence>
<evidence type="ECO:0000256" key="6">
    <source>
        <dbReference type="SAM" id="Coils"/>
    </source>
</evidence>
<dbReference type="PANTHER" id="PTHR13935:SF106">
    <property type="entry name" value="ACHAETE-SCUTE COMPLEX PROTEIN T5-RELATED"/>
    <property type="match status" value="1"/>
</dbReference>
<dbReference type="AlphaFoldDB" id="A0AAD5G446"/>
<keyword evidence="3" id="KW-0238">DNA-binding</keyword>
<keyword evidence="2" id="KW-0805">Transcription regulation</keyword>
<evidence type="ECO:0000256" key="7">
    <source>
        <dbReference type="SAM" id="MobiDB-lite"/>
    </source>
</evidence>
<evidence type="ECO:0000256" key="2">
    <source>
        <dbReference type="ARBA" id="ARBA00023015"/>
    </source>
</evidence>
<organism evidence="9 10">
    <name type="scientific">Ambrosia artemisiifolia</name>
    <name type="common">Common ragweed</name>
    <dbReference type="NCBI Taxonomy" id="4212"/>
    <lineage>
        <taxon>Eukaryota</taxon>
        <taxon>Viridiplantae</taxon>
        <taxon>Streptophyta</taxon>
        <taxon>Embryophyta</taxon>
        <taxon>Tracheophyta</taxon>
        <taxon>Spermatophyta</taxon>
        <taxon>Magnoliopsida</taxon>
        <taxon>eudicotyledons</taxon>
        <taxon>Gunneridae</taxon>
        <taxon>Pentapetalae</taxon>
        <taxon>asterids</taxon>
        <taxon>campanulids</taxon>
        <taxon>Asterales</taxon>
        <taxon>Asteraceae</taxon>
        <taxon>Asteroideae</taxon>
        <taxon>Heliantheae alliance</taxon>
        <taxon>Heliantheae</taxon>
        <taxon>Ambrosia</taxon>
    </lineage>
</organism>
<sequence length="259" mass="29438">MFSSFQHSREIYFRTPSTSNQHLHNHPIVTTSSSSSVGGVPNPTTPSNRRLSGRKRSHNNSKSQLIMDHEQDIEKKKKRMEHKEVERKRRQDMASLCSSLRSLLPLHLIKGRRSMSEHMNQAVNYIKHLQQNIKRLNTKREELKKTCRSVTDSSSISKNNIKSETLTVGCNRNLVTVTISCSHGEVVILIRSYTEQKGILISRVVEALLQEGLDVISCNSTKVNDRLIHSIQSQVIDETTSIQVSMLQQKLTELVNTPS</sequence>
<feature type="coiled-coil region" evidence="6">
    <location>
        <begin position="119"/>
        <end position="153"/>
    </location>
</feature>
<dbReference type="SUPFAM" id="SSF47459">
    <property type="entry name" value="HLH, helix-loop-helix DNA-binding domain"/>
    <property type="match status" value="1"/>
</dbReference>
<protein>
    <recommendedName>
        <fullName evidence="8">BHLH domain-containing protein</fullName>
    </recommendedName>
</protein>
<evidence type="ECO:0000256" key="4">
    <source>
        <dbReference type="ARBA" id="ARBA00023163"/>
    </source>
</evidence>
<keyword evidence="4" id="KW-0804">Transcription</keyword>
<dbReference type="InterPro" id="IPR015660">
    <property type="entry name" value="MASH1/Ascl1a-like"/>
</dbReference>
<dbReference type="InterPro" id="IPR011598">
    <property type="entry name" value="bHLH_dom"/>
</dbReference>
<evidence type="ECO:0000259" key="8">
    <source>
        <dbReference type="PROSITE" id="PS50888"/>
    </source>
</evidence>